<accession>A0ABX2ZWY0</accession>
<organism evidence="1 2">
    <name type="scientific">Piscirickettsia litoralis</name>
    <dbReference type="NCBI Taxonomy" id="1891921"/>
    <lineage>
        <taxon>Bacteria</taxon>
        <taxon>Pseudomonadati</taxon>
        <taxon>Pseudomonadota</taxon>
        <taxon>Gammaproteobacteria</taxon>
        <taxon>Thiotrichales</taxon>
        <taxon>Piscirickettsiaceae</taxon>
        <taxon>Piscirickettsia</taxon>
    </lineage>
</organism>
<dbReference type="Proteomes" id="UP000094329">
    <property type="component" value="Unassembled WGS sequence"/>
</dbReference>
<dbReference type="Gene3D" id="3.30.50.20">
    <property type="entry name" value="prophage-derive protein ybcO"/>
    <property type="match status" value="1"/>
</dbReference>
<name>A0ABX2ZWY0_9GAMM</name>
<evidence type="ECO:0000313" key="1">
    <source>
        <dbReference type="EMBL" id="ODN41131.1"/>
    </source>
</evidence>
<dbReference type="EMBL" id="MDTU01000006">
    <property type="protein sequence ID" value="ODN41131.1"/>
    <property type="molecule type" value="Genomic_DNA"/>
</dbReference>
<gene>
    <name evidence="1" type="ORF">BGC07_17815</name>
</gene>
<protein>
    <submittedName>
        <fullName evidence="1">Uncharacterized protein</fullName>
    </submittedName>
</protein>
<reference evidence="1 2" key="1">
    <citation type="submission" date="2016-08" db="EMBL/GenBank/DDBJ databases">
        <title>Draft genome sequence of Candidatus Piscirickettsia litoralis, from seawater.</title>
        <authorList>
            <person name="Wan X."/>
            <person name="Lee A.J."/>
            <person name="Hou S."/>
            <person name="Donachie S.P."/>
        </authorList>
    </citation>
    <scope>NUCLEOTIDE SEQUENCE [LARGE SCALE GENOMIC DNA]</scope>
    <source>
        <strain evidence="1 2">Y2</strain>
    </source>
</reference>
<sequence length="124" mass="14007">MRLNPINAPILKERHVRLPKVLKASNGRACVRCKKLDGTTVYAHYTGIRQHSLGKGMAVKCHDCCGADLCSECHAHFDQYRGCDGSEQSRIRLSEEFLYYCLLTSIRNHQEGVIGELSSVKNYH</sequence>
<keyword evidence="2" id="KW-1185">Reference proteome</keyword>
<evidence type="ECO:0000313" key="2">
    <source>
        <dbReference type="Proteomes" id="UP000094329"/>
    </source>
</evidence>
<proteinExistence type="predicted"/>
<comment type="caution">
    <text evidence="1">The sequence shown here is derived from an EMBL/GenBank/DDBJ whole genome shotgun (WGS) entry which is preliminary data.</text>
</comment>